<keyword evidence="6" id="KW-1185">Reference proteome</keyword>
<keyword evidence="1" id="KW-0805">Transcription regulation</keyword>
<dbReference type="PROSITE" id="PS00041">
    <property type="entry name" value="HTH_ARAC_FAMILY_1"/>
    <property type="match status" value="1"/>
</dbReference>
<dbReference type="Pfam" id="PF12833">
    <property type="entry name" value="HTH_18"/>
    <property type="match status" value="1"/>
</dbReference>
<dbReference type="PROSITE" id="PS01124">
    <property type="entry name" value="HTH_ARAC_FAMILY_2"/>
    <property type="match status" value="1"/>
</dbReference>
<dbReference type="InterPro" id="IPR009057">
    <property type="entry name" value="Homeodomain-like_sf"/>
</dbReference>
<dbReference type="InterPro" id="IPR035418">
    <property type="entry name" value="AraC-bd_2"/>
</dbReference>
<sequence length="329" mass="36288">MRPKEPVRQHTSVRTADLDRARDAVGRIFTPHRLKLVGRTTPLDARLDAASFGSVTTGRLRYGADVHLLNLEALSTYHVNIPIAGQTESRSGAASVVSTPERAAVFVPDLPGEIRWRADCTQLCVKFDREALELELEALLGRPMAKPIKFAVSMDLTTSASQSWLAAVTLLEREYRRADSVVLQAPAATHFEHLLLTGFLLAHSHNYSETLANARPRAQPRAIKQAIDLIESEPGAPLTVSDLARQVGISVRALQEGFKEYVGVPPMTYLREVRLTRAHDELRDAEPGAVAVAEVASRWGFTHLGRFGVAYRRKFGVAPSRTMRDGRIS</sequence>
<dbReference type="EMBL" id="JBHTMB010000288">
    <property type="protein sequence ID" value="MFD1237455.1"/>
    <property type="molecule type" value="Genomic_DNA"/>
</dbReference>
<keyword evidence="3" id="KW-0804">Transcription</keyword>
<dbReference type="PANTHER" id="PTHR46796">
    <property type="entry name" value="HTH-TYPE TRANSCRIPTIONAL ACTIVATOR RHAS-RELATED"/>
    <property type="match status" value="1"/>
</dbReference>
<dbReference type="InterPro" id="IPR018062">
    <property type="entry name" value="HTH_AraC-typ_CS"/>
</dbReference>
<evidence type="ECO:0000313" key="5">
    <source>
        <dbReference type="EMBL" id="MFD1237455.1"/>
    </source>
</evidence>
<name>A0ABW3VSW9_9PSEU</name>
<dbReference type="SUPFAM" id="SSF46689">
    <property type="entry name" value="Homeodomain-like"/>
    <property type="match status" value="2"/>
</dbReference>
<proteinExistence type="predicted"/>
<gene>
    <name evidence="5" type="ORF">ACFQ34_29580</name>
</gene>
<evidence type="ECO:0000256" key="3">
    <source>
        <dbReference type="ARBA" id="ARBA00023163"/>
    </source>
</evidence>
<evidence type="ECO:0000256" key="2">
    <source>
        <dbReference type="ARBA" id="ARBA00023125"/>
    </source>
</evidence>
<accession>A0ABW3VSW9</accession>
<evidence type="ECO:0000256" key="1">
    <source>
        <dbReference type="ARBA" id="ARBA00023015"/>
    </source>
</evidence>
<keyword evidence="2" id="KW-0238">DNA-binding</keyword>
<dbReference type="Pfam" id="PF14525">
    <property type="entry name" value="AraC_binding_2"/>
    <property type="match status" value="1"/>
</dbReference>
<feature type="domain" description="HTH araC/xylS-type" evidence="4">
    <location>
        <begin position="224"/>
        <end position="325"/>
    </location>
</feature>
<dbReference type="RefSeq" id="WP_379653347.1">
    <property type="nucleotide sequence ID" value="NZ_JBHTMB010000288.1"/>
</dbReference>
<dbReference type="SMART" id="SM00342">
    <property type="entry name" value="HTH_ARAC"/>
    <property type="match status" value="1"/>
</dbReference>
<comment type="caution">
    <text evidence="5">The sequence shown here is derived from an EMBL/GenBank/DDBJ whole genome shotgun (WGS) entry which is preliminary data.</text>
</comment>
<dbReference type="Gene3D" id="1.10.10.60">
    <property type="entry name" value="Homeodomain-like"/>
    <property type="match status" value="1"/>
</dbReference>
<protein>
    <submittedName>
        <fullName evidence="5">AraC family transcriptional regulator</fullName>
    </submittedName>
</protein>
<dbReference type="InterPro" id="IPR050204">
    <property type="entry name" value="AraC_XylS_family_regulators"/>
</dbReference>
<dbReference type="PANTHER" id="PTHR46796:SF12">
    <property type="entry name" value="HTH-TYPE DNA-BINDING TRANSCRIPTIONAL ACTIVATOR EUTR"/>
    <property type="match status" value="1"/>
</dbReference>
<dbReference type="InterPro" id="IPR018060">
    <property type="entry name" value="HTH_AraC"/>
</dbReference>
<organism evidence="5 6">
    <name type="scientific">Pseudonocardia benzenivorans</name>
    <dbReference type="NCBI Taxonomy" id="228005"/>
    <lineage>
        <taxon>Bacteria</taxon>
        <taxon>Bacillati</taxon>
        <taxon>Actinomycetota</taxon>
        <taxon>Actinomycetes</taxon>
        <taxon>Pseudonocardiales</taxon>
        <taxon>Pseudonocardiaceae</taxon>
        <taxon>Pseudonocardia</taxon>
    </lineage>
</organism>
<evidence type="ECO:0000259" key="4">
    <source>
        <dbReference type="PROSITE" id="PS01124"/>
    </source>
</evidence>
<reference evidence="6" key="1">
    <citation type="journal article" date="2019" name="Int. J. Syst. Evol. Microbiol.">
        <title>The Global Catalogue of Microorganisms (GCM) 10K type strain sequencing project: providing services to taxonomists for standard genome sequencing and annotation.</title>
        <authorList>
            <consortium name="The Broad Institute Genomics Platform"/>
            <consortium name="The Broad Institute Genome Sequencing Center for Infectious Disease"/>
            <person name="Wu L."/>
            <person name="Ma J."/>
        </authorList>
    </citation>
    <scope>NUCLEOTIDE SEQUENCE [LARGE SCALE GENOMIC DNA]</scope>
    <source>
        <strain evidence="6">CCUG 49018</strain>
    </source>
</reference>
<dbReference type="Proteomes" id="UP001597182">
    <property type="component" value="Unassembled WGS sequence"/>
</dbReference>
<evidence type="ECO:0000313" key="6">
    <source>
        <dbReference type="Proteomes" id="UP001597182"/>
    </source>
</evidence>